<dbReference type="RefSeq" id="WP_311715349.1">
    <property type="nucleotide sequence ID" value="NZ_JAVREZ010000006.1"/>
</dbReference>
<organism evidence="1 2">
    <name type="scientific">Streptomyces doebereineriae</name>
    <dbReference type="NCBI Taxonomy" id="3075528"/>
    <lineage>
        <taxon>Bacteria</taxon>
        <taxon>Bacillati</taxon>
        <taxon>Actinomycetota</taxon>
        <taxon>Actinomycetes</taxon>
        <taxon>Kitasatosporales</taxon>
        <taxon>Streptomycetaceae</taxon>
        <taxon>Streptomyces</taxon>
    </lineage>
</organism>
<protein>
    <submittedName>
        <fullName evidence="1">Acetyl-CoA synthetase</fullName>
    </submittedName>
</protein>
<keyword evidence="2" id="KW-1185">Reference proteome</keyword>
<proteinExistence type="predicted"/>
<name>A0ABU2V9X8_9ACTN</name>
<reference evidence="2" key="1">
    <citation type="submission" date="2023-07" db="EMBL/GenBank/DDBJ databases">
        <title>30 novel species of actinomycetes from the DSMZ collection.</title>
        <authorList>
            <person name="Nouioui I."/>
        </authorList>
    </citation>
    <scope>NUCLEOTIDE SEQUENCE [LARGE SCALE GENOMIC DNA]</scope>
    <source>
        <strain evidence="2">DSM 41640</strain>
    </source>
</reference>
<sequence length="125" mass="12698">MSPTGGSPSGSAASCVSGRAEVHFSPGDAVVQRLCLRPGAVVSLVLEPRADDRRWTAVLSSAPAFVLVSGRRVDADGTARASLRCAGTRGGTAEVTARAKAPDVAGAARVAFTLHVDVLPYPTQG</sequence>
<comment type="caution">
    <text evidence="1">The sequence shown here is derived from an EMBL/GenBank/DDBJ whole genome shotgun (WGS) entry which is preliminary data.</text>
</comment>
<gene>
    <name evidence="1" type="ORF">RNB18_19465</name>
</gene>
<evidence type="ECO:0000313" key="2">
    <source>
        <dbReference type="Proteomes" id="UP001183824"/>
    </source>
</evidence>
<dbReference type="EMBL" id="JAVREZ010000006">
    <property type="protein sequence ID" value="MDT0482351.1"/>
    <property type="molecule type" value="Genomic_DNA"/>
</dbReference>
<evidence type="ECO:0000313" key="1">
    <source>
        <dbReference type="EMBL" id="MDT0482351.1"/>
    </source>
</evidence>
<accession>A0ABU2V9X8</accession>
<dbReference type="Proteomes" id="UP001183824">
    <property type="component" value="Unassembled WGS sequence"/>
</dbReference>